<dbReference type="GO" id="GO:0055085">
    <property type="term" value="P:transmembrane transport"/>
    <property type="evidence" value="ECO:0007669"/>
    <property type="project" value="InterPro"/>
</dbReference>
<evidence type="ECO:0000256" key="2">
    <source>
        <dbReference type="ARBA" id="ARBA00022448"/>
    </source>
</evidence>
<gene>
    <name evidence="8" type="ORF">FJAP1339_LOCUS8876</name>
</gene>
<evidence type="ECO:0000256" key="1">
    <source>
        <dbReference type="ARBA" id="ARBA00004141"/>
    </source>
</evidence>
<dbReference type="PANTHER" id="PTHR24089">
    <property type="entry name" value="SOLUTE CARRIER FAMILY 25"/>
    <property type="match status" value="1"/>
</dbReference>
<comment type="subcellular location">
    <subcellularLocation>
        <location evidence="1">Membrane</location>
        <topology evidence="1">Multi-pass membrane protein</topology>
    </subcellularLocation>
</comment>
<protein>
    <recommendedName>
        <fullName evidence="9">Mitochondrial carrier protein</fullName>
    </recommendedName>
</protein>
<feature type="repeat" description="Solcar" evidence="6">
    <location>
        <begin position="11"/>
        <end position="97"/>
    </location>
</feature>
<accession>A0A7S2V5Q5</accession>
<proteinExistence type="inferred from homology"/>
<name>A0A7S2V5Q5_9STRA</name>
<dbReference type="InterPro" id="IPR018108">
    <property type="entry name" value="MCP_transmembrane"/>
</dbReference>
<keyword evidence="2 7" id="KW-0813">Transport</keyword>
<feature type="repeat" description="Solcar" evidence="6">
    <location>
        <begin position="206"/>
        <end position="332"/>
    </location>
</feature>
<evidence type="ECO:0000313" key="8">
    <source>
        <dbReference type="EMBL" id="CAD9869001.1"/>
    </source>
</evidence>
<reference evidence="8" key="1">
    <citation type="submission" date="2021-01" db="EMBL/GenBank/DDBJ databases">
        <authorList>
            <person name="Corre E."/>
            <person name="Pelletier E."/>
            <person name="Niang G."/>
            <person name="Scheremetjew M."/>
            <person name="Finn R."/>
            <person name="Kale V."/>
            <person name="Holt S."/>
            <person name="Cochrane G."/>
            <person name="Meng A."/>
            <person name="Brown T."/>
            <person name="Cohen L."/>
        </authorList>
    </citation>
    <scope>NUCLEOTIDE SEQUENCE</scope>
    <source>
        <strain evidence="8">CCMP1661</strain>
    </source>
</reference>
<dbReference type="PROSITE" id="PS50920">
    <property type="entry name" value="SOLCAR"/>
    <property type="match status" value="3"/>
</dbReference>
<dbReference type="PRINTS" id="PR00926">
    <property type="entry name" value="MITOCARRIER"/>
</dbReference>
<keyword evidence="5 6" id="KW-0472">Membrane</keyword>
<dbReference type="GO" id="GO:0016020">
    <property type="term" value="C:membrane"/>
    <property type="evidence" value="ECO:0007669"/>
    <property type="project" value="UniProtKB-SubCell"/>
</dbReference>
<dbReference type="InterPro" id="IPR023395">
    <property type="entry name" value="MCP_dom_sf"/>
</dbReference>
<evidence type="ECO:0000256" key="6">
    <source>
        <dbReference type="PROSITE-ProRule" id="PRU00282"/>
    </source>
</evidence>
<sequence>MGDLRQKTDFKSNVKRGVAGGLAGMAAKAVVAPVERLKIMFQVTNEPFSVRHLVNGFQTVLRKEGVPGLWKGYSATMLRVFPYAGIQFMTFDYLKKTTMAMNSSECPTLSPPQNFVCGAAAGSISILITYPLDLLRTMMAVERSKKTYVPKASLSMTLRIMLKEEGFLGLYRGLTPTMMGILPYAGIAFSVNEYLKEALKRRGQPPSTVEKLMAGGFAGLLAQSAAYPFEVVRRRMQTDGAVRREAGLGGVLKGDLPGAPKHQAALAQAPTPHSAPQVVIEQQGRVTMTETFVLLVRESGVRGLFKGLSINWLRAPLAISISFTSFDWIKSTLEV</sequence>
<comment type="similarity">
    <text evidence="7">Belongs to the mitochondrial carrier (TC 2.A.29) family.</text>
</comment>
<evidence type="ECO:0008006" key="9">
    <source>
        <dbReference type="Google" id="ProtNLM"/>
    </source>
</evidence>
<evidence type="ECO:0000256" key="3">
    <source>
        <dbReference type="ARBA" id="ARBA00022692"/>
    </source>
</evidence>
<dbReference type="Pfam" id="PF00153">
    <property type="entry name" value="Mito_carr"/>
    <property type="match status" value="4"/>
</dbReference>
<dbReference type="AlphaFoldDB" id="A0A7S2V5Q5"/>
<dbReference type="SUPFAM" id="SSF103506">
    <property type="entry name" value="Mitochondrial carrier"/>
    <property type="match status" value="1"/>
</dbReference>
<keyword evidence="4" id="KW-0677">Repeat</keyword>
<keyword evidence="3 6" id="KW-0812">Transmembrane</keyword>
<evidence type="ECO:0000256" key="5">
    <source>
        <dbReference type="ARBA" id="ARBA00023136"/>
    </source>
</evidence>
<evidence type="ECO:0000256" key="4">
    <source>
        <dbReference type="ARBA" id="ARBA00022737"/>
    </source>
</evidence>
<dbReference type="Gene3D" id="1.50.40.10">
    <property type="entry name" value="Mitochondrial carrier domain"/>
    <property type="match status" value="1"/>
</dbReference>
<dbReference type="EMBL" id="HBHR01017678">
    <property type="protein sequence ID" value="CAD9869001.1"/>
    <property type="molecule type" value="Transcribed_RNA"/>
</dbReference>
<organism evidence="8">
    <name type="scientific">Fibrocapsa japonica</name>
    <dbReference type="NCBI Taxonomy" id="94617"/>
    <lineage>
        <taxon>Eukaryota</taxon>
        <taxon>Sar</taxon>
        <taxon>Stramenopiles</taxon>
        <taxon>Ochrophyta</taxon>
        <taxon>Raphidophyceae</taxon>
        <taxon>Chattonellales</taxon>
        <taxon>Chattonellaceae</taxon>
        <taxon>Fibrocapsa</taxon>
    </lineage>
</organism>
<feature type="repeat" description="Solcar" evidence="6">
    <location>
        <begin position="109"/>
        <end position="198"/>
    </location>
</feature>
<dbReference type="InterPro" id="IPR002067">
    <property type="entry name" value="MCP"/>
</dbReference>
<evidence type="ECO:0000256" key="7">
    <source>
        <dbReference type="RuleBase" id="RU000488"/>
    </source>
</evidence>